<protein>
    <submittedName>
        <fullName evidence="7">Acetyl-CoA carboxylase biotin carboxylase subunit</fullName>
        <ecNumber evidence="7">6.4.1.2</ecNumber>
    </submittedName>
</protein>
<dbReference type="PROSITE" id="PS00867">
    <property type="entry name" value="CPSASE_2"/>
    <property type="match status" value="1"/>
</dbReference>
<dbReference type="PROSITE" id="PS50975">
    <property type="entry name" value="ATP_GRASP"/>
    <property type="match status" value="1"/>
</dbReference>
<dbReference type="InterPro" id="IPR011054">
    <property type="entry name" value="Rudment_hybrid_motif"/>
</dbReference>
<dbReference type="GO" id="GO:0003989">
    <property type="term" value="F:acetyl-CoA carboxylase activity"/>
    <property type="evidence" value="ECO:0007669"/>
    <property type="project" value="UniProtKB-EC"/>
</dbReference>
<evidence type="ECO:0000256" key="4">
    <source>
        <dbReference type="PROSITE-ProRule" id="PRU00409"/>
    </source>
</evidence>
<dbReference type="PROSITE" id="PS50979">
    <property type="entry name" value="BC"/>
    <property type="match status" value="1"/>
</dbReference>
<dbReference type="GO" id="GO:0005524">
    <property type="term" value="F:ATP binding"/>
    <property type="evidence" value="ECO:0007669"/>
    <property type="project" value="UniProtKB-UniRule"/>
</dbReference>
<dbReference type="SUPFAM" id="SSF52440">
    <property type="entry name" value="PreATP-grasp domain"/>
    <property type="match status" value="1"/>
</dbReference>
<evidence type="ECO:0000313" key="8">
    <source>
        <dbReference type="Proteomes" id="UP000230088"/>
    </source>
</evidence>
<dbReference type="EMBL" id="PEYD01000045">
    <property type="protein sequence ID" value="PIS39360.1"/>
    <property type="molecule type" value="Genomic_DNA"/>
</dbReference>
<reference evidence="8" key="1">
    <citation type="submission" date="2017-09" db="EMBL/GenBank/DDBJ databases">
        <title>Depth-based differentiation of microbial function through sediment-hosted aquifers and enrichment of novel symbionts in the deep terrestrial subsurface.</title>
        <authorList>
            <person name="Probst A.J."/>
            <person name="Ladd B."/>
            <person name="Jarett J.K."/>
            <person name="Geller-Mcgrath D.E."/>
            <person name="Sieber C.M.K."/>
            <person name="Emerson J.B."/>
            <person name="Anantharaman K."/>
            <person name="Thomas B.C."/>
            <person name="Malmstrom R."/>
            <person name="Stieglmeier M."/>
            <person name="Klingl A."/>
            <person name="Woyke T."/>
            <person name="Ryan C.M."/>
            <person name="Banfield J.F."/>
        </authorList>
    </citation>
    <scope>NUCLEOTIDE SEQUENCE [LARGE SCALE GENOMIC DNA]</scope>
</reference>
<dbReference type="Proteomes" id="UP000230088">
    <property type="component" value="Unassembled WGS sequence"/>
</dbReference>
<dbReference type="InterPro" id="IPR005481">
    <property type="entry name" value="BC-like_N"/>
</dbReference>
<dbReference type="InterPro" id="IPR005479">
    <property type="entry name" value="CPAse_ATP-bd"/>
</dbReference>
<organism evidence="7 8">
    <name type="scientific">Candidatus Nealsonbacteria bacterium CG08_land_8_20_14_0_20_38_20</name>
    <dbReference type="NCBI Taxonomy" id="1974705"/>
    <lineage>
        <taxon>Bacteria</taxon>
        <taxon>Candidatus Nealsoniibacteriota</taxon>
    </lineage>
</organism>
<dbReference type="Gene3D" id="3.30.470.20">
    <property type="entry name" value="ATP-grasp fold, B domain"/>
    <property type="match status" value="1"/>
</dbReference>
<dbReference type="EC" id="6.4.1.2" evidence="7"/>
<dbReference type="Pfam" id="PF02785">
    <property type="entry name" value="Biotin_carb_C"/>
    <property type="match status" value="1"/>
</dbReference>
<sequence>MPLIRKILIANRGEIALRIIRTCKEMGIKTAALCPKPGEEQNFLETTMANEYYFLDREGSQGYLDQRRLIEIAKKARADAIHPGYGFLAENWRFAKTCRKNNIIFIGPHFNTLRRLEDKIEAKRFAQKVGIPVLPGSGGSIKTKGDLFKWVMRIRPPFVLKARRGGGGIGIRAINGQISFGEIFSTSLGIKRQMSMAFSDTDYFLEKCLTEAKHIEFQILGDGEKFLHLGERECTIQRRFQKLLEEAPSTFLDAKKREELGNLAVKLARELRYQGAGTIEFLMDPDQNFYFIEINPRIQVEHSVTEAITGIDLVEQQIRIARGERIKLSQADISFSGWAIEARINAEDPQKNFQPLPGKILKYLPPGGQGVFLHTFLHEGQEVYPYFDSLLAKLISVGKTREEAISKLKRALDEFLIDGVPTTIPFFKVLLQNKDFLEGNFTTDFVEKSGILRELKPQVPKKEAAKAEENPPTGGEEKEIAEIIFHIYQSLKKPEEQVFISEKFRNKETPSEREFSSNWAMSERLKMLE</sequence>
<dbReference type="PANTHER" id="PTHR45007">
    <property type="entry name" value="CARBOXYLASE, PUTATIVE (AFU_ORTHOLOGUE AFUA_5G07570)-RELATED"/>
    <property type="match status" value="1"/>
</dbReference>
<gene>
    <name evidence="7" type="ORF">COT33_02370</name>
</gene>
<comment type="caution">
    <text evidence="7">The sequence shown here is derived from an EMBL/GenBank/DDBJ whole genome shotgun (WGS) entry which is preliminary data.</text>
</comment>
<evidence type="ECO:0000259" key="5">
    <source>
        <dbReference type="PROSITE" id="PS50975"/>
    </source>
</evidence>
<dbReference type="AlphaFoldDB" id="A0A2H0YLN3"/>
<dbReference type="Pfam" id="PF00289">
    <property type="entry name" value="Biotin_carb_N"/>
    <property type="match status" value="1"/>
</dbReference>
<name>A0A2H0YLN3_9BACT</name>
<keyword evidence="2 4" id="KW-0547">Nucleotide-binding</keyword>
<dbReference type="Pfam" id="PF02786">
    <property type="entry name" value="CPSase_L_D2"/>
    <property type="match status" value="1"/>
</dbReference>
<evidence type="ECO:0000313" key="7">
    <source>
        <dbReference type="EMBL" id="PIS39360.1"/>
    </source>
</evidence>
<evidence type="ECO:0000256" key="3">
    <source>
        <dbReference type="ARBA" id="ARBA00022840"/>
    </source>
</evidence>
<dbReference type="SUPFAM" id="SSF51246">
    <property type="entry name" value="Rudiment single hybrid motif"/>
    <property type="match status" value="1"/>
</dbReference>
<dbReference type="InterPro" id="IPR016185">
    <property type="entry name" value="PreATP-grasp_dom_sf"/>
</dbReference>
<dbReference type="InterPro" id="IPR005482">
    <property type="entry name" value="Biotin_COase_C"/>
</dbReference>
<evidence type="ECO:0000256" key="1">
    <source>
        <dbReference type="ARBA" id="ARBA00022598"/>
    </source>
</evidence>
<dbReference type="GO" id="GO:0046872">
    <property type="term" value="F:metal ion binding"/>
    <property type="evidence" value="ECO:0007669"/>
    <property type="project" value="InterPro"/>
</dbReference>
<accession>A0A2H0YLN3</accession>
<keyword evidence="1 7" id="KW-0436">Ligase</keyword>
<dbReference type="SMART" id="SM00878">
    <property type="entry name" value="Biotin_carb_C"/>
    <property type="match status" value="1"/>
</dbReference>
<feature type="domain" description="ATP-grasp" evidence="5">
    <location>
        <begin position="123"/>
        <end position="322"/>
    </location>
</feature>
<feature type="domain" description="Biotin carboxylation" evidence="6">
    <location>
        <begin position="3"/>
        <end position="451"/>
    </location>
</feature>
<evidence type="ECO:0000259" key="6">
    <source>
        <dbReference type="PROSITE" id="PS50979"/>
    </source>
</evidence>
<proteinExistence type="predicted"/>
<evidence type="ECO:0000256" key="2">
    <source>
        <dbReference type="ARBA" id="ARBA00022741"/>
    </source>
</evidence>
<dbReference type="InterPro" id="IPR011764">
    <property type="entry name" value="Biotin_carboxylation_dom"/>
</dbReference>
<dbReference type="SUPFAM" id="SSF56059">
    <property type="entry name" value="Glutathione synthetase ATP-binding domain-like"/>
    <property type="match status" value="1"/>
</dbReference>
<keyword evidence="3 4" id="KW-0067">ATP-binding</keyword>
<dbReference type="PANTHER" id="PTHR45007:SF1">
    <property type="entry name" value="CARBOXYLASE, PUTATIVE (AFU_ORTHOLOGUE AFUA_5G07570)-RELATED"/>
    <property type="match status" value="1"/>
</dbReference>
<dbReference type="InterPro" id="IPR011761">
    <property type="entry name" value="ATP-grasp"/>
</dbReference>